<reference evidence="2 3" key="1">
    <citation type="journal article" date="2011" name="Appl. Environ. Microbiol.">
        <title>Genome and Proteome of Campylobacter jejuni Bacteriophage NCTC 12673.</title>
        <authorList>
            <person name="Kropinski A.M."/>
            <person name="Arutyunov D."/>
            <person name="Foss M."/>
            <person name="Cunningham A."/>
            <person name="Ding W."/>
            <person name="Singh A."/>
            <person name="Pavlov A.R."/>
            <person name="Henry M."/>
            <person name="Evoy S."/>
            <person name="Kelly J."/>
            <person name="Szymanski C.M."/>
        </authorList>
    </citation>
    <scope>NUCLEOTIDE SEQUENCE [LARGE SCALE GENOMIC DNA]</scope>
</reference>
<feature type="transmembrane region" description="Helical" evidence="1">
    <location>
        <begin position="136"/>
        <end position="157"/>
    </location>
</feature>
<sequence length="158" mass="18901">MMSKIKSKDLADFILFHSKKDLSNLELQVLMNLISIDYEDKFYRKLLEDELTNFKSYSFKISEDVYWDFRNYGANSIDKPEKEIKLNLSKGKVRFIINRLEYYNENGYWNNVSLIQKHYQEERKLEKLAETHAKTFMGAVWLCIPIFTLLALLKYIFG</sequence>
<evidence type="ECO:0000256" key="1">
    <source>
        <dbReference type="SAM" id="Phobius"/>
    </source>
</evidence>
<keyword evidence="1" id="KW-0472">Membrane</keyword>
<dbReference type="GeneID" id="10896953"/>
<name>F4YA79_9CAUD</name>
<protein>
    <submittedName>
        <fullName evidence="2">Uncharacterized protein</fullName>
    </submittedName>
</protein>
<accession>F4YA79</accession>
<dbReference type="KEGG" id="vg:10896953"/>
<dbReference type="EMBL" id="GU296433">
    <property type="protein sequence ID" value="AEA86401.1"/>
    <property type="molecule type" value="Genomic_DNA"/>
</dbReference>
<dbReference type="RefSeq" id="YP_004421609.1">
    <property type="nucleotide sequence ID" value="NC_015464.1"/>
</dbReference>
<keyword evidence="3" id="KW-1185">Reference proteome</keyword>
<keyword evidence="1" id="KW-0812">Transmembrane</keyword>
<dbReference type="Proteomes" id="UP000008310">
    <property type="component" value="Segment"/>
</dbReference>
<evidence type="ECO:0000313" key="3">
    <source>
        <dbReference type="Proteomes" id="UP000008310"/>
    </source>
</evidence>
<proteinExistence type="predicted"/>
<organism evidence="2 3">
    <name type="scientific">Campylobacter phage NCTC12673</name>
    <dbReference type="NCBI Taxonomy" id="2885915"/>
    <lineage>
        <taxon>Viruses</taxon>
        <taxon>Duplodnaviria</taxon>
        <taxon>Heunggongvirae</taxon>
        <taxon>Uroviricota</taxon>
        <taxon>Caudoviricetes</taxon>
        <taxon>Connertonviridae</taxon>
        <taxon>Fletchervirus</taxon>
        <taxon>Fletchervirus NCTC12673</taxon>
    </lineage>
</organism>
<evidence type="ECO:0000313" key="2">
    <source>
        <dbReference type="EMBL" id="AEA86401.1"/>
    </source>
</evidence>
<keyword evidence="1" id="KW-1133">Transmembrane helix</keyword>